<evidence type="ECO:0000313" key="3">
    <source>
        <dbReference type="Proteomes" id="UP000327157"/>
    </source>
</evidence>
<keyword evidence="3" id="KW-1185">Reference proteome</keyword>
<protein>
    <submittedName>
        <fullName evidence="2">Protein kinase and PP2C-like domain-containing protein</fullName>
    </submittedName>
</protein>
<dbReference type="Proteomes" id="UP000327157">
    <property type="component" value="Chromosome 12"/>
</dbReference>
<accession>A0A5N5HXR8</accession>
<organism evidence="2 3">
    <name type="scientific">Pyrus ussuriensis x Pyrus communis</name>
    <dbReference type="NCBI Taxonomy" id="2448454"/>
    <lineage>
        <taxon>Eukaryota</taxon>
        <taxon>Viridiplantae</taxon>
        <taxon>Streptophyta</taxon>
        <taxon>Embryophyta</taxon>
        <taxon>Tracheophyta</taxon>
        <taxon>Spermatophyta</taxon>
        <taxon>Magnoliopsida</taxon>
        <taxon>eudicotyledons</taxon>
        <taxon>Gunneridae</taxon>
        <taxon>Pentapetalae</taxon>
        <taxon>rosids</taxon>
        <taxon>fabids</taxon>
        <taxon>Rosales</taxon>
        <taxon>Rosaceae</taxon>
        <taxon>Amygdaloideae</taxon>
        <taxon>Maleae</taxon>
        <taxon>Pyrus</taxon>
    </lineage>
</organism>
<proteinExistence type="predicted"/>
<dbReference type="EMBL" id="SMOL01000143">
    <property type="protein sequence ID" value="KAB2631031.1"/>
    <property type="molecule type" value="Genomic_DNA"/>
</dbReference>
<evidence type="ECO:0000313" key="2">
    <source>
        <dbReference type="EMBL" id="KAB2631031.1"/>
    </source>
</evidence>
<dbReference type="AlphaFoldDB" id="A0A5N5HXR8"/>
<feature type="compositionally biased region" description="Basic and acidic residues" evidence="1">
    <location>
        <begin position="15"/>
        <end position="40"/>
    </location>
</feature>
<sequence length="99" mass="11756">MNKNSAKVFKTNRTTNREAKRVPNRGYKEEIPDQTAERKFSGRQWKPWKALWVIDPTAQRDERRTKRGNLRKEKRVLAVIVGVGFVERRWKFGSWGIGR</sequence>
<keyword evidence="2" id="KW-0808">Transferase</keyword>
<reference evidence="2 3" key="1">
    <citation type="submission" date="2019-09" db="EMBL/GenBank/DDBJ databases">
        <authorList>
            <person name="Ou C."/>
        </authorList>
    </citation>
    <scope>NUCLEOTIDE SEQUENCE [LARGE SCALE GENOMIC DNA]</scope>
    <source>
        <strain evidence="2">S2</strain>
        <tissue evidence="2">Leaf</tissue>
    </source>
</reference>
<evidence type="ECO:0000256" key="1">
    <source>
        <dbReference type="SAM" id="MobiDB-lite"/>
    </source>
</evidence>
<keyword evidence="2" id="KW-0418">Kinase</keyword>
<gene>
    <name evidence="2" type="ORF">D8674_008550</name>
</gene>
<dbReference type="GO" id="GO:0016301">
    <property type="term" value="F:kinase activity"/>
    <property type="evidence" value="ECO:0007669"/>
    <property type="project" value="UniProtKB-KW"/>
</dbReference>
<reference evidence="2 3" key="3">
    <citation type="submission" date="2019-11" db="EMBL/GenBank/DDBJ databases">
        <title>A de novo genome assembly of a pear dwarfing rootstock.</title>
        <authorList>
            <person name="Wang F."/>
            <person name="Wang J."/>
            <person name="Li S."/>
            <person name="Zhang Y."/>
            <person name="Fang M."/>
            <person name="Ma L."/>
            <person name="Zhao Y."/>
            <person name="Jiang S."/>
        </authorList>
    </citation>
    <scope>NUCLEOTIDE SEQUENCE [LARGE SCALE GENOMIC DNA]</scope>
    <source>
        <strain evidence="2">S2</strain>
        <tissue evidence="2">Leaf</tissue>
    </source>
</reference>
<name>A0A5N5HXR8_9ROSA</name>
<feature type="region of interest" description="Disordered" evidence="1">
    <location>
        <begin position="1"/>
        <end position="42"/>
    </location>
</feature>
<comment type="caution">
    <text evidence="2">The sequence shown here is derived from an EMBL/GenBank/DDBJ whole genome shotgun (WGS) entry which is preliminary data.</text>
</comment>
<reference evidence="3" key="2">
    <citation type="submission" date="2019-10" db="EMBL/GenBank/DDBJ databases">
        <title>A de novo genome assembly of a pear dwarfing rootstock.</title>
        <authorList>
            <person name="Wang F."/>
            <person name="Wang J."/>
            <person name="Li S."/>
            <person name="Zhang Y."/>
            <person name="Fang M."/>
            <person name="Ma L."/>
            <person name="Zhao Y."/>
            <person name="Jiang S."/>
        </authorList>
    </citation>
    <scope>NUCLEOTIDE SEQUENCE [LARGE SCALE GENOMIC DNA]</scope>
</reference>